<dbReference type="Gene3D" id="1.20.1530.20">
    <property type="match status" value="1"/>
</dbReference>
<reference evidence="2" key="1">
    <citation type="journal article" date="2019" name="bioRxiv">
        <title>The Genome of the Zebra Mussel, Dreissena polymorpha: A Resource for Invasive Species Research.</title>
        <authorList>
            <person name="McCartney M.A."/>
            <person name="Auch B."/>
            <person name="Kono T."/>
            <person name="Mallez S."/>
            <person name="Zhang Y."/>
            <person name="Obille A."/>
            <person name="Becker A."/>
            <person name="Abrahante J.E."/>
            <person name="Garbe J."/>
            <person name="Badalamenti J.P."/>
            <person name="Herman A."/>
            <person name="Mangelson H."/>
            <person name="Liachko I."/>
            <person name="Sullivan S."/>
            <person name="Sone E.D."/>
            <person name="Koren S."/>
            <person name="Silverstein K.A.T."/>
            <person name="Beckman K.B."/>
            <person name="Gohl D.M."/>
        </authorList>
    </citation>
    <scope>NUCLEOTIDE SEQUENCE</scope>
    <source>
        <strain evidence="2">Duluth1</strain>
        <tissue evidence="2">Whole animal</tissue>
    </source>
</reference>
<comment type="caution">
    <text evidence="2">The sequence shown here is derived from an EMBL/GenBank/DDBJ whole genome shotgun (WGS) entry which is preliminary data.</text>
</comment>
<proteinExistence type="predicted"/>
<dbReference type="Proteomes" id="UP000828390">
    <property type="component" value="Unassembled WGS sequence"/>
</dbReference>
<keyword evidence="1" id="KW-0812">Transmembrane</keyword>
<sequence>MELRCAVSVVYYFVILLISVAANDLRNLTFNVSEPIFVFMLSEQEITLSYNFACKDADDQEVLTVILSSSDTSIFTITGNETTHVPCVFSQSRASGFAYLDNEVETVVGVTNTTVLKDKGELKIKVNGKMIGLAKLQLNIHTDVNRTSFEHISAVDNATESQTSNTYEFSVAVRRRMRPIDQIFTIIVAVAVAITTMGFGCKLELKTVKECIRRPVAPGIGFGCQYIVMPLVSVHENVTINTCGSLY</sequence>
<reference evidence="2" key="2">
    <citation type="submission" date="2020-11" db="EMBL/GenBank/DDBJ databases">
        <authorList>
            <person name="McCartney M.A."/>
            <person name="Auch B."/>
            <person name="Kono T."/>
            <person name="Mallez S."/>
            <person name="Becker A."/>
            <person name="Gohl D.M."/>
            <person name="Silverstein K.A.T."/>
            <person name="Koren S."/>
            <person name="Bechman K.B."/>
            <person name="Herman A."/>
            <person name="Abrahante J.E."/>
            <person name="Garbe J."/>
        </authorList>
    </citation>
    <scope>NUCLEOTIDE SEQUENCE</scope>
    <source>
        <strain evidence="2">Duluth1</strain>
        <tissue evidence="2">Whole animal</tissue>
    </source>
</reference>
<keyword evidence="3" id="KW-1185">Reference proteome</keyword>
<dbReference type="AlphaFoldDB" id="A0A9D4ECA3"/>
<accession>A0A9D4ECA3</accession>
<dbReference type="InterPro" id="IPR038770">
    <property type="entry name" value="Na+/solute_symporter_sf"/>
</dbReference>
<name>A0A9D4ECA3_DREPO</name>
<evidence type="ECO:0000256" key="1">
    <source>
        <dbReference type="SAM" id="Phobius"/>
    </source>
</evidence>
<organism evidence="2 3">
    <name type="scientific">Dreissena polymorpha</name>
    <name type="common">Zebra mussel</name>
    <name type="synonym">Mytilus polymorpha</name>
    <dbReference type="NCBI Taxonomy" id="45954"/>
    <lineage>
        <taxon>Eukaryota</taxon>
        <taxon>Metazoa</taxon>
        <taxon>Spiralia</taxon>
        <taxon>Lophotrochozoa</taxon>
        <taxon>Mollusca</taxon>
        <taxon>Bivalvia</taxon>
        <taxon>Autobranchia</taxon>
        <taxon>Heteroconchia</taxon>
        <taxon>Euheterodonta</taxon>
        <taxon>Imparidentia</taxon>
        <taxon>Neoheterodontei</taxon>
        <taxon>Myida</taxon>
        <taxon>Dreissenoidea</taxon>
        <taxon>Dreissenidae</taxon>
        <taxon>Dreissena</taxon>
    </lineage>
</organism>
<keyword evidence="1" id="KW-1133">Transmembrane helix</keyword>
<protein>
    <submittedName>
        <fullName evidence="2">Uncharacterized protein</fullName>
    </submittedName>
</protein>
<feature type="transmembrane region" description="Helical" evidence="1">
    <location>
        <begin position="6"/>
        <end position="25"/>
    </location>
</feature>
<dbReference type="EMBL" id="JAIWYP010000009">
    <property type="protein sequence ID" value="KAH3776384.1"/>
    <property type="molecule type" value="Genomic_DNA"/>
</dbReference>
<feature type="transmembrane region" description="Helical" evidence="1">
    <location>
        <begin position="183"/>
        <end position="200"/>
    </location>
</feature>
<evidence type="ECO:0000313" key="3">
    <source>
        <dbReference type="Proteomes" id="UP000828390"/>
    </source>
</evidence>
<gene>
    <name evidence="2" type="ORF">DPMN_177808</name>
</gene>
<evidence type="ECO:0000313" key="2">
    <source>
        <dbReference type="EMBL" id="KAH3776384.1"/>
    </source>
</evidence>
<keyword evidence="1" id="KW-0472">Membrane</keyword>